<dbReference type="AlphaFoldDB" id="A0A3M7PJG2"/>
<accession>A0A3M7PJG2</accession>
<sequence length="109" mass="13151">SDASREDESSTFLNKKLWLQIKLTINNWFGVFKKSRNHRQKMKFEDETIKNDEMEQIAFFKTKIHNLKRNYSNFFNNNLFKKIASALFYALASMMIMFSNKIVLTKYKY</sequence>
<reference evidence="2 3" key="1">
    <citation type="journal article" date="2018" name="Sci. Rep.">
        <title>Genomic signatures of local adaptation to the degree of environmental predictability in rotifers.</title>
        <authorList>
            <person name="Franch-Gras L."/>
            <person name="Hahn C."/>
            <person name="Garcia-Roger E.M."/>
            <person name="Carmona M.J."/>
            <person name="Serra M."/>
            <person name="Gomez A."/>
        </authorList>
    </citation>
    <scope>NUCLEOTIDE SEQUENCE [LARGE SCALE GENOMIC DNA]</scope>
    <source>
        <strain evidence="2">HYR1</strain>
    </source>
</reference>
<organism evidence="2 3">
    <name type="scientific">Brachionus plicatilis</name>
    <name type="common">Marine rotifer</name>
    <name type="synonym">Brachionus muelleri</name>
    <dbReference type="NCBI Taxonomy" id="10195"/>
    <lineage>
        <taxon>Eukaryota</taxon>
        <taxon>Metazoa</taxon>
        <taxon>Spiralia</taxon>
        <taxon>Gnathifera</taxon>
        <taxon>Rotifera</taxon>
        <taxon>Eurotatoria</taxon>
        <taxon>Monogononta</taxon>
        <taxon>Pseudotrocha</taxon>
        <taxon>Ploima</taxon>
        <taxon>Brachionidae</taxon>
        <taxon>Brachionus</taxon>
    </lineage>
</organism>
<keyword evidence="1" id="KW-0472">Membrane</keyword>
<gene>
    <name evidence="2" type="ORF">BpHYR1_053872</name>
</gene>
<dbReference type="Proteomes" id="UP000276133">
    <property type="component" value="Unassembled WGS sequence"/>
</dbReference>
<name>A0A3M7PJG2_BRAPC</name>
<evidence type="ECO:0000256" key="1">
    <source>
        <dbReference type="SAM" id="Phobius"/>
    </source>
</evidence>
<protein>
    <submittedName>
        <fullName evidence="2">Uncharacterized protein</fullName>
    </submittedName>
</protein>
<dbReference type="EMBL" id="REGN01010533">
    <property type="protein sequence ID" value="RMZ98830.1"/>
    <property type="molecule type" value="Genomic_DNA"/>
</dbReference>
<keyword evidence="1" id="KW-0812">Transmembrane</keyword>
<comment type="caution">
    <text evidence="2">The sequence shown here is derived from an EMBL/GenBank/DDBJ whole genome shotgun (WGS) entry which is preliminary data.</text>
</comment>
<evidence type="ECO:0000313" key="3">
    <source>
        <dbReference type="Proteomes" id="UP000276133"/>
    </source>
</evidence>
<feature type="non-terminal residue" evidence="2">
    <location>
        <position position="1"/>
    </location>
</feature>
<keyword evidence="3" id="KW-1185">Reference proteome</keyword>
<proteinExistence type="predicted"/>
<keyword evidence="1" id="KW-1133">Transmembrane helix</keyword>
<feature type="transmembrane region" description="Helical" evidence="1">
    <location>
        <begin position="83"/>
        <end position="104"/>
    </location>
</feature>
<evidence type="ECO:0000313" key="2">
    <source>
        <dbReference type="EMBL" id="RMZ98830.1"/>
    </source>
</evidence>